<evidence type="ECO:0000256" key="2">
    <source>
        <dbReference type="ARBA" id="ARBA00023125"/>
    </source>
</evidence>
<gene>
    <name evidence="5" type="ORF">H9L09_02560</name>
</gene>
<keyword evidence="6" id="KW-1185">Reference proteome</keyword>
<evidence type="ECO:0000259" key="4">
    <source>
        <dbReference type="PROSITE" id="PS50995"/>
    </source>
</evidence>
<evidence type="ECO:0000313" key="6">
    <source>
        <dbReference type="Proteomes" id="UP000515947"/>
    </source>
</evidence>
<evidence type="ECO:0000313" key="5">
    <source>
        <dbReference type="EMBL" id="QNN53367.1"/>
    </source>
</evidence>
<dbReference type="Gene3D" id="1.10.10.10">
    <property type="entry name" value="Winged helix-like DNA-binding domain superfamily/Winged helix DNA-binding domain"/>
    <property type="match status" value="1"/>
</dbReference>
<protein>
    <submittedName>
        <fullName evidence="5">MarR family transcriptional regulator</fullName>
    </submittedName>
</protein>
<dbReference type="PROSITE" id="PS50995">
    <property type="entry name" value="HTH_MARR_2"/>
    <property type="match status" value="1"/>
</dbReference>
<evidence type="ECO:0000256" key="3">
    <source>
        <dbReference type="ARBA" id="ARBA00023163"/>
    </source>
</evidence>
<proteinExistence type="predicted"/>
<dbReference type="EMBL" id="CP060713">
    <property type="protein sequence ID" value="QNN53367.1"/>
    <property type="molecule type" value="Genomic_DNA"/>
</dbReference>
<dbReference type="InterPro" id="IPR023187">
    <property type="entry name" value="Tscrpt_reg_MarR-type_CS"/>
</dbReference>
<keyword evidence="2" id="KW-0238">DNA-binding</keyword>
<feature type="domain" description="HTH marR-type" evidence="4">
    <location>
        <begin position="1"/>
        <end position="142"/>
    </location>
</feature>
<name>A0A7G9RCP2_9ACTN</name>
<organism evidence="5 6">
    <name type="scientific">Nocardioides mesophilus</name>
    <dbReference type="NCBI Taxonomy" id="433659"/>
    <lineage>
        <taxon>Bacteria</taxon>
        <taxon>Bacillati</taxon>
        <taxon>Actinomycetota</taxon>
        <taxon>Actinomycetes</taxon>
        <taxon>Propionibacteriales</taxon>
        <taxon>Nocardioidaceae</taxon>
        <taxon>Nocardioides</taxon>
    </lineage>
</organism>
<dbReference type="InterPro" id="IPR036388">
    <property type="entry name" value="WH-like_DNA-bd_sf"/>
</dbReference>
<dbReference type="InterPro" id="IPR000835">
    <property type="entry name" value="HTH_MarR-typ"/>
</dbReference>
<dbReference type="RefSeq" id="WP_187579209.1">
    <property type="nucleotide sequence ID" value="NZ_CP060713.1"/>
</dbReference>
<sequence length="151" mass="16886">MGEISHDTMPAASALIRRPATLLRHQVMTALAHAGFGDILPAHLGVFQFPGPDGQRPGMLALRNASSKQAMNHLLHQLERGGYLVREHQEGDRRLRVVRLTETGWSAFDAISTVTEQVDKQWAELVGEDYPAFRRALIRLERSLEPVVDGW</sequence>
<dbReference type="GO" id="GO:0003700">
    <property type="term" value="F:DNA-binding transcription factor activity"/>
    <property type="evidence" value="ECO:0007669"/>
    <property type="project" value="InterPro"/>
</dbReference>
<dbReference type="SUPFAM" id="SSF46785">
    <property type="entry name" value="Winged helix' DNA-binding domain"/>
    <property type="match status" value="1"/>
</dbReference>
<dbReference type="PROSITE" id="PS01117">
    <property type="entry name" value="HTH_MARR_1"/>
    <property type="match status" value="1"/>
</dbReference>
<accession>A0A7G9RCP2</accession>
<dbReference type="AlphaFoldDB" id="A0A7G9RCP2"/>
<evidence type="ECO:0000256" key="1">
    <source>
        <dbReference type="ARBA" id="ARBA00023015"/>
    </source>
</evidence>
<reference evidence="5 6" key="1">
    <citation type="submission" date="2020-08" db="EMBL/GenBank/DDBJ databases">
        <title>Genome sequence of Nocardioides mesophilus KACC 16243T.</title>
        <authorList>
            <person name="Hyun D.-W."/>
            <person name="Bae J.-W."/>
        </authorList>
    </citation>
    <scope>NUCLEOTIDE SEQUENCE [LARGE SCALE GENOMIC DNA]</scope>
    <source>
        <strain evidence="5 6">KACC 16243</strain>
    </source>
</reference>
<dbReference type="KEGG" id="nmes:H9L09_02560"/>
<dbReference type="Proteomes" id="UP000515947">
    <property type="component" value="Chromosome"/>
</dbReference>
<dbReference type="GO" id="GO:0003677">
    <property type="term" value="F:DNA binding"/>
    <property type="evidence" value="ECO:0007669"/>
    <property type="project" value="UniProtKB-KW"/>
</dbReference>
<keyword evidence="1" id="KW-0805">Transcription regulation</keyword>
<dbReference type="InterPro" id="IPR036390">
    <property type="entry name" value="WH_DNA-bd_sf"/>
</dbReference>
<keyword evidence="3" id="KW-0804">Transcription</keyword>